<organism evidence="2 3">
    <name type="scientific">Cudoniella acicularis</name>
    <dbReference type="NCBI Taxonomy" id="354080"/>
    <lineage>
        <taxon>Eukaryota</taxon>
        <taxon>Fungi</taxon>
        <taxon>Dikarya</taxon>
        <taxon>Ascomycota</taxon>
        <taxon>Pezizomycotina</taxon>
        <taxon>Leotiomycetes</taxon>
        <taxon>Helotiales</taxon>
        <taxon>Tricladiaceae</taxon>
        <taxon>Cudoniella</taxon>
    </lineage>
</organism>
<feature type="compositionally biased region" description="Basic and acidic residues" evidence="1">
    <location>
        <begin position="507"/>
        <end position="517"/>
    </location>
</feature>
<evidence type="ECO:0000313" key="3">
    <source>
        <dbReference type="Proteomes" id="UP000566819"/>
    </source>
</evidence>
<protein>
    <submittedName>
        <fullName evidence="2">Uncharacterized protein</fullName>
    </submittedName>
</protein>
<feature type="compositionally biased region" description="Low complexity" evidence="1">
    <location>
        <begin position="335"/>
        <end position="354"/>
    </location>
</feature>
<feature type="compositionally biased region" description="Basic and acidic residues" evidence="1">
    <location>
        <begin position="1"/>
        <end position="10"/>
    </location>
</feature>
<feature type="compositionally biased region" description="Basic and acidic residues" evidence="1">
    <location>
        <begin position="319"/>
        <end position="334"/>
    </location>
</feature>
<dbReference type="EMBL" id="JAAMPI010000658">
    <property type="protein sequence ID" value="KAF4629563.1"/>
    <property type="molecule type" value="Genomic_DNA"/>
</dbReference>
<gene>
    <name evidence="2" type="ORF">G7Y89_g8575</name>
</gene>
<feature type="compositionally biased region" description="Polar residues" evidence="1">
    <location>
        <begin position="541"/>
        <end position="552"/>
    </location>
</feature>
<feature type="compositionally biased region" description="Polar residues" evidence="1">
    <location>
        <begin position="304"/>
        <end position="317"/>
    </location>
</feature>
<keyword evidence="3" id="KW-1185">Reference proteome</keyword>
<feature type="compositionally biased region" description="Polar residues" evidence="1">
    <location>
        <begin position="409"/>
        <end position="423"/>
    </location>
</feature>
<dbReference type="OrthoDB" id="10259785at2759"/>
<feature type="compositionally biased region" description="Low complexity" evidence="1">
    <location>
        <begin position="282"/>
        <end position="291"/>
    </location>
</feature>
<dbReference type="AlphaFoldDB" id="A0A8H4W0H4"/>
<feature type="compositionally biased region" description="Low complexity" evidence="1">
    <location>
        <begin position="25"/>
        <end position="38"/>
    </location>
</feature>
<feature type="compositionally biased region" description="Polar residues" evidence="1">
    <location>
        <begin position="236"/>
        <end position="252"/>
    </location>
</feature>
<accession>A0A8H4W0H4</accession>
<comment type="caution">
    <text evidence="2">The sequence shown here is derived from an EMBL/GenBank/DDBJ whole genome shotgun (WGS) entry which is preliminary data.</text>
</comment>
<feature type="compositionally biased region" description="Polar residues" evidence="1">
    <location>
        <begin position="212"/>
        <end position="227"/>
    </location>
</feature>
<feature type="region of interest" description="Disordered" evidence="1">
    <location>
        <begin position="109"/>
        <end position="555"/>
    </location>
</feature>
<feature type="compositionally biased region" description="Basic and acidic residues" evidence="1">
    <location>
        <begin position="121"/>
        <end position="133"/>
    </location>
</feature>
<evidence type="ECO:0000313" key="2">
    <source>
        <dbReference type="EMBL" id="KAF4629563.1"/>
    </source>
</evidence>
<evidence type="ECO:0000256" key="1">
    <source>
        <dbReference type="SAM" id="MobiDB-lite"/>
    </source>
</evidence>
<sequence>MEGPQRRDINELLTQGFFTTARGKSPSSSSHTPRNSSSYLQTEQQTRDDRSRSRGRRPRPPRPTVEDEAVSLAKESSTSSKPPSYDPPLRGIIDQVPIILEADVISTEAARLQAEPQPGEKSQDRTQNQEKRFVLVHQSDGSTNSENVHGRKKSARPKEASNDPEPVRTQSSGRGEKRESLGRPPIQRQRSRQDLPSLETKVPREIPPQYRRSASASAVTPTDQASTPKPRGRVPQTPSGDSFLSPNISRASNDYFGAASAPKYQGQESFGGRAVAPASDIRPTARPTTPTAEKRTSEDFDGATRSQRNNERLSQPRQLPEEYSSRRPERRTSYERPSTGLSSRSSGHSRSYYDSSEDEISDSGLDNKYKTSSRGSRGPRPYPDDEYDLPLPSPPRSNRSSLERKTISRHTSPLVSPKVSPSQFPRADQFERSETFPLAHHEKRPSVRAVSPLSANQETPRADRLNPLDAAPNPRARSRSNASQNPPMQTLPYPQNPSLPIPIPSRIDLHSPGDSRRTPSIPQFDEGKDYNPRPGPASHWQPPTFQPPSSNLEKPVGAFRRYSQDIESGTISPLPACPRTTFTRGRNDWLTLPNCPEFDICPSCYNSIIAPTEFRNHFIPSPHRSQDVEVLCDFGSSPWYRIAWLLTLKQRRRDLKLFQGLAKIATTEHRCLGKDEGVRKWHSIIDPKTSGIVHNFNVCPNCVKSIEMLLPAMRGIFVKKDNPPGTVRVCDLRFESKRFVQYFDALEVTADHADRHDIDPDTRELVSFVRRMSQVDECEGDTDFLDKKWHIITQLPEFTVCEECYDEVVWPELEDRKAIPLLFNKTLQRIPKASCQLYSPKTRGIFRTAVDANDYKLLASKARERKTIELAYKANVSELKRNAKLNPVAVENELKRVQDEWKRWE</sequence>
<name>A0A8H4W0H4_9HELO</name>
<feature type="compositionally biased region" description="Polar residues" evidence="1">
    <location>
        <begin position="479"/>
        <end position="493"/>
    </location>
</feature>
<dbReference type="Proteomes" id="UP000566819">
    <property type="component" value="Unassembled WGS sequence"/>
</dbReference>
<reference evidence="2 3" key="1">
    <citation type="submission" date="2020-03" db="EMBL/GenBank/DDBJ databases">
        <title>Draft Genome Sequence of Cudoniella acicularis.</title>
        <authorList>
            <person name="Buettner E."/>
            <person name="Kellner H."/>
        </authorList>
    </citation>
    <scope>NUCLEOTIDE SEQUENCE [LARGE SCALE GENOMIC DNA]</scope>
    <source>
        <strain evidence="2 3">DSM 108380</strain>
    </source>
</reference>
<feature type="compositionally biased region" description="Pro residues" evidence="1">
    <location>
        <begin position="494"/>
        <end position="503"/>
    </location>
</feature>
<proteinExistence type="predicted"/>
<feature type="region of interest" description="Disordered" evidence="1">
    <location>
        <begin position="1"/>
        <end position="90"/>
    </location>
</feature>